<protein>
    <submittedName>
        <fullName evidence="1">Uncharacterized protein</fullName>
    </submittedName>
</protein>
<organism evidence="1">
    <name type="scientific">Cacopsylla melanoneura</name>
    <dbReference type="NCBI Taxonomy" id="428564"/>
    <lineage>
        <taxon>Eukaryota</taxon>
        <taxon>Metazoa</taxon>
        <taxon>Ecdysozoa</taxon>
        <taxon>Arthropoda</taxon>
        <taxon>Hexapoda</taxon>
        <taxon>Insecta</taxon>
        <taxon>Pterygota</taxon>
        <taxon>Neoptera</taxon>
        <taxon>Paraneoptera</taxon>
        <taxon>Hemiptera</taxon>
        <taxon>Sternorrhyncha</taxon>
        <taxon>Psylloidea</taxon>
        <taxon>Psyllidae</taxon>
        <taxon>Psyllinae</taxon>
        <taxon>Cacopsylla</taxon>
    </lineage>
</organism>
<proteinExistence type="predicted"/>
<evidence type="ECO:0000313" key="1">
    <source>
        <dbReference type="EMBL" id="CAG6735278.1"/>
    </source>
</evidence>
<dbReference type="EMBL" id="HBUF01395271">
    <property type="protein sequence ID" value="CAG6735278.1"/>
    <property type="molecule type" value="Transcribed_RNA"/>
</dbReference>
<name>A0A8D8YUB2_9HEMI</name>
<sequence length="116" mass="14083">MWISSGLQDFNIGYRIYRLFQTNKKSQKQKKFPNSIPSPQKRKNVVWQHCTAERVECGRIRIFFQFFHLFLNRCSESCLDISAHKYYYIPYSIRLVLLYTRLFIIMKYPAQPFSVR</sequence>
<accession>A0A8D8YUB2</accession>
<reference evidence="1" key="1">
    <citation type="submission" date="2021-05" db="EMBL/GenBank/DDBJ databases">
        <authorList>
            <person name="Alioto T."/>
            <person name="Alioto T."/>
            <person name="Gomez Garrido J."/>
        </authorList>
    </citation>
    <scope>NUCLEOTIDE SEQUENCE</scope>
</reference>
<dbReference type="AlphaFoldDB" id="A0A8D8YUB2"/>